<feature type="transmembrane region" description="Helical" evidence="1">
    <location>
        <begin position="350"/>
        <end position="371"/>
    </location>
</feature>
<accession>A0ABR8XQ19</accession>
<keyword evidence="1" id="KW-0472">Membrane</keyword>
<gene>
    <name evidence="2" type="ORF">H9632_13255</name>
</gene>
<comment type="caution">
    <text evidence="2">The sequence shown here is derived from an EMBL/GenBank/DDBJ whole genome shotgun (WGS) entry which is preliminary data.</text>
</comment>
<feature type="transmembrane region" description="Helical" evidence="1">
    <location>
        <begin position="291"/>
        <end position="310"/>
    </location>
</feature>
<evidence type="ECO:0000256" key="1">
    <source>
        <dbReference type="SAM" id="Phobius"/>
    </source>
</evidence>
<feature type="transmembrane region" description="Helical" evidence="1">
    <location>
        <begin position="35"/>
        <end position="54"/>
    </location>
</feature>
<sequence length="415" mass="47529">MTRYKLKELKNTTLHEKKIQQAVQTKIQQRKPKRFVHISLITALISTAIILFVLNQLNPEQNRQNTNATESSTLLNIFHEIDGAGVAYSENFKERDMQHIRTLRYYREVSLTHFLNRSGVTFPYLPKPFNWENGTVIAVNDGYFTELQFHFKSDDHFFNISIAPSTINPLNVEELEDNLVDAAGNPMEIERINGSTAIVKQKINNGSGLVYRHYFYNKKNDAINVMAGSANEYYSYYNGLIYHIGYSEAAPVDEQQMDGFVKNFIVNNEIHMLNLEEATIEDNWLNRGGKTMLICLLFSIGSFSILHFLLKNASKKTTKITCSIVWVLLHTPILTWLVTFGSAVLYGDGFIGVGMLAISFPLLLIIGLCIILPNNRTFRRQLMLIHILVYLFTFSCSIYNEIERTSAIEQIEETL</sequence>
<feature type="transmembrane region" description="Helical" evidence="1">
    <location>
        <begin position="322"/>
        <end position="344"/>
    </location>
</feature>
<keyword evidence="1" id="KW-1133">Transmembrane helix</keyword>
<reference evidence="2 3" key="1">
    <citation type="submission" date="2020-08" db="EMBL/GenBank/DDBJ databases">
        <title>A Genomic Blueprint of the Chicken Gut Microbiome.</title>
        <authorList>
            <person name="Gilroy R."/>
            <person name="Ravi A."/>
            <person name="Getino M."/>
            <person name="Pursley I."/>
            <person name="Horton D.L."/>
            <person name="Alikhan N.-F."/>
            <person name="Baker D."/>
            <person name="Gharbi K."/>
            <person name="Hall N."/>
            <person name="Watson M."/>
            <person name="Adriaenssens E.M."/>
            <person name="Foster-Nyarko E."/>
            <person name="Jarju S."/>
            <person name="Secka A."/>
            <person name="Antonio M."/>
            <person name="Oren A."/>
            <person name="Chaudhuri R."/>
            <person name="La Ragione R.M."/>
            <person name="Hildebrand F."/>
            <person name="Pallen M.J."/>
        </authorList>
    </citation>
    <scope>NUCLEOTIDE SEQUENCE [LARGE SCALE GENOMIC DNA]</scope>
    <source>
        <strain evidence="2 3">Sa1YVA6</strain>
    </source>
</reference>
<dbReference type="Proteomes" id="UP000600565">
    <property type="component" value="Unassembled WGS sequence"/>
</dbReference>
<name>A0ABR8XQ19_9BACL</name>
<organism evidence="2 3">
    <name type="scientific">Solibacillus merdavium</name>
    <dbReference type="NCBI Taxonomy" id="2762218"/>
    <lineage>
        <taxon>Bacteria</taxon>
        <taxon>Bacillati</taxon>
        <taxon>Bacillota</taxon>
        <taxon>Bacilli</taxon>
        <taxon>Bacillales</taxon>
        <taxon>Caryophanaceae</taxon>
        <taxon>Solibacillus</taxon>
    </lineage>
</organism>
<evidence type="ECO:0000313" key="2">
    <source>
        <dbReference type="EMBL" id="MBD8034032.1"/>
    </source>
</evidence>
<dbReference type="EMBL" id="JACSPW010000012">
    <property type="protein sequence ID" value="MBD8034032.1"/>
    <property type="molecule type" value="Genomic_DNA"/>
</dbReference>
<dbReference type="RefSeq" id="WP_191704535.1">
    <property type="nucleotide sequence ID" value="NZ_JACSPW010000012.1"/>
</dbReference>
<proteinExistence type="predicted"/>
<keyword evidence="1" id="KW-0812">Transmembrane</keyword>
<protein>
    <submittedName>
        <fullName evidence="2">Uncharacterized protein</fullName>
    </submittedName>
</protein>
<evidence type="ECO:0000313" key="3">
    <source>
        <dbReference type="Proteomes" id="UP000600565"/>
    </source>
</evidence>
<keyword evidence="3" id="KW-1185">Reference proteome</keyword>